<dbReference type="EMBL" id="BAABGA010000120">
    <property type="protein sequence ID" value="GAA4471856.1"/>
    <property type="molecule type" value="Genomic_DNA"/>
</dbReference>
<evidence type="ECO:0000259" key="1">
    <source>
        <dbReference type="Pfam" id="PF13243"/>
    </source>
</evidence>
<protein>
    <recommendedName>
        <fullName evidence="1">Squalene cyclase C-terminal domain-containing protein</fullName>
    </recommendedName>
</protein>
<dbReference type="RefSeq" id="WP_425571409.1">
    <property type="nucleotide sequence ID" value="NZ_BAABGA010000120.1"/>
</dbReference>
<dbReference type="Pfam" id="PF13243">
    <property type="entry name" value="SQHop_cyclase_C"/>
    <property type="match status" value="1"/>
</dbReference>
<name>A0ABP8NRL5_9BACT</name>
<keyword evidence="3" id="KW-1185">Reference proteome</keyword>
<dbReference type="Proteomes" id="UP001500840">
    <property type="component" value="Unassembled WGS sequence"/>
</dbReference>
<evidence type="ECO:0000313" key="3">
    <source>
        <dbReference type="Proteomes" id="UP001500840"/>
    </source>
</evidence>
<reference evidence="3" key="1">
    <citation type="journal article" date="2019" name="Int. J. Syst. Evol. Microbiol.">
        <title>The Global Catalogue of Microorganisms (GCM) 10K type strain sequencing project: providing services to taxonomists for standard genome sequencing and annotation.</title>
        <authorList>
            <consortium name="The Broad Institute Genomics Platform"/>
            <consortium name="The Broad Institute Genome Sequencing Center for Infectious Disease"/>
            <person name="Wu L."/>
            <person name="Ma J."/>
        </authorList>
    </citation>
    <scope>NUCLEOTIDE SEQUENCE [LARGE SCALE GENOMIC DNA]</scope>
    <source>
        <strain evidence="3">JCM 17759</strain>
    </source>
</reference>
<dbReference type="InterPro" id="IPR008930">
    <property type="entry name" value="Terpenoid_cyclase/PrenylTrfase"/>
</dbReference>
<evidence type="ECO:0000313" key="2">
    <source>
        <dbReference type="EMBL" id="GAA4471856.1"/>
    </source>
</evidence>
<gene>
    <name evidence="2" type="ORF">GCM10023156_67140</name>
</gene>
<organism evidence="2 3">
    <name type="scientific">Novipirellula rosea</name>
    <dbReference type="NCBI Taxonomy" id="1031540"/>
    <lineage>
        <taxon>Bacteria</taxon>
        <taxon>Pseudomonadati</taxon>
        <taxon>Planctomycetota</taxon>
        <taxon>Planctomycetia</taxon>
        <taxon>Pirellulales</taxon>
        <taxon>Pirellulaceae</taxon>
        <taxon>Novipirellula</taxon>
    </lineage>
</organism>
<comment type="caution">
    <text evidence="2">The sequence shown here is derived from an EMBL/GenBank/DDBJ whole genome shotgun (WGS) entry which is preliminary data.</text>
</comment>
<feature type="domain" description="Squalene cyclase C-terminal" evidence="1">
    <location>
        <begin position="52"/>
        <end position="264"/>
    </location>
</feature>
<dbReference type="Gene3D" id="1.50.10.20">
    <property type="match status" value="2"/>
</dbReference>
<sequence length="411" mass="46355">MSGARDWLQAVVFVATAVMVSGPVVAEEAALADPPPTRLQKLDFSKPPSLPEVDALSAETIEQSIRKGVDFLVADQNPNGSWGSPTNTKDLNIYAPVPGAHHAFRTATTSLCLSALIECAASDDAAAQTAIEKGEAWLFEYLPRLRRADGTAIYNVWGHLYSIEALVHLHKRHEGDTQKLTEIRTLIEQQYDMLRRYESVDGGWGYYDFRYQAKRPTSSSISFVGGAALVAMQQAKSIGIDPPRNVVDRAVAAIKRQQKPDFTYLYGEYLKDRPMREINRPGGSLGRSQCCNLALRQWGDTTVTDNVLKHWLYRLYERNGWLDIGRKRPIPHESWFQVAGYFYYFGHYYAAMCVDQLPAAERAPYQAMLADLIVPLQEKNGCWWDYPLYDYHRPYGTAMATMTLQRCLPAE</sequence>
<dbReference type="SUPFAM" id="SSF48239">
    <property type="entry name" value="Terpenoid cyclases/Protein prenyltransferases"/>
    <property type="match status" value="1"/>
</dbReference>
<accession>A0ABP8NRL5</accession>
<dbReference type="InterPro" id="IPR032696">
    <property type="entry name" value="SQ_cyclase_C"/>
</dbReference>
<proteinExistence type="predicted"/>